<evidence type="ECO:0000256" key="3">
    <source>
        <dbReference type="ARBA" id="ARBA00023242"/>
    </source>
</evidence>
<feature type="compositionally biased region" description="Polar residues" evidence="6">
    <location>
        <begin position="112"/>
        <end position="122"/>
    </location>
</feature>
<feature type="compositionally biased region" description="Gly residues" evidence="6">
    <location>
        <begin position="274"/>
        <end position="287"/>
    </location>
</feature>
<keyword evidence="10" id="KW-1185">Reference proteome</keyword>
<feature type="compositionally biased region" description="Low complexity" evidence="6">
    <location>
        <begin position="98"/>
        <end position="111"/>
    </location>
</feature>
<dbReference type="PANTHER" id="PTHR13383:SF11">
    <property type="entry name" value="RIBONUCLEASE H2 SUBUNIT B"/>
    <property type="match status" value="1"/>
</dbReference>
<dbReference type="Pfam" id="PF17745">
    <property type="entry name" value="Ydr279_N"/>
    <property type="match status" value="1"/>
</dbReference>
<evidence type="ECO:0000259" key="8">
    <source>
        <dbReference type="Pfam" id="PF17745"/>
    </source>
</evidence>
<evidence type="ECO:0000259" key="7">
    <source>
        <dbReference type="Pfam" id="PF09468"/>
    </source>
</evidence>
<accession>A0AAN6T425</accession>
<proteinExistence type="predicted"/>
<evidence type="ECO:0000256" key="2">
    <source>
        <dbReference type="ARBA" id="ARBA00019062"/>
    </source>
</evidence>
<dbReference type="GO" id="GO:0006401">
    <property type="term" value="P:RNA catabolic process"/>
    <property type="evidence" value="ECO:0007669"/>
    <property type="project" value="TreeGrafter"/>
</dbReference>
<dbReference type="InterPro" id="IPR041195">
    <property type="entry name" value="Rnh202_N"/>
</dbReference>
<feature type="compositionally biased region" description="Low complexity" evidence="6">
    <location>
        <begin position="291"/>
        <end position="316"/>
    </location>
</feature>
<dbReference type="GO" id="GO:0005654">
    <property type="term" value="C:nucleoplasm"/>
    <property type="evidence" value="ECO:0007669"/>
    <property type="project" value="TreeGrafter"/>
</dbReference>
<feature type="region of interest" description="Disordered" evidence="6">
    <location>
        <begin position="98"/>
        <end position="122"/>
    </location>
</feature>
<feature type="domain" description="Rnh202 triple barrel" evidence="8">
    <location>
        <begin position="45"/>
        <end position="135"/>
    </location>
</feature>
<feature type="region of interest" description="Disordered" evidence="6">
    <location>
        <begin position="403"/>
        <end position="435"/>
    </location>
</feature>
<evidence type="ECO:0000256" key="4">
    <source>
        <dbReference type="ARBA" id="ARBA00024778"/>
    </source>
</evidence>
<sequence length="462" mass="49533">MARTRSKGAGTSSSKDDKKGATPAKASASIYSFPAESENPPKLFILPKTATSSARVVTLQNPRYSKPTRYLVCPEAGFFEFTNISPPKSAPRSWLITTTTNTDTNNNDNDTPTASSQPSAQITQSPALHLATLYDPLFLLLPALFSTGASTTTAATTTTTTNKKRMFLSIEDHLDNTPDPSKHLAELLSTWPASRALIEARLAAVCDVVQAGDEDMYRVNEAKLLAEVWAKAVKMVMVGDDDDGGKLPGSMEERFVRRELEAPVLGVRVPRGGNRSGSGSETGGGGATPLSAEESAESQASVSSVETAASSGSDVSAASTAATSVAAEEDVASAMTAPAEVVKLQRLRVAFGFICSSYIAPPIAEMLKARLAKATELVDFKPLDDYLECLTKLRQEAVAARTGDYSRKRAADEEEDERAEKRRKKEAEEKAKKVNMSRGVKDLMKVNTSGMKKLSAFFKKKT</sequence>
<evidence type="ECO:0000256" key="6">
    <source>
        <dbReference type="SAM" id="MobiDB-lite"/>
    </source>
</evidence>
<dbReference type="InterPro" id="IPR019024">
    <property type="entry name" value="RNase_H2_suB_wHTH"/>
</dbReference>
<reference evidence="9" key="1">
    <citation type="journal article" date="2023" name="Mol. Phylogenet. Evol.">
        <title>Genome-scale phylogeny and comparative genomics of the fungal order Sordariales.</title>
        <authorList>
            <person name="Hensen N."/>
            <person name="Bonometti L."/>
            <person name="Westerberg I."/>
            <person name="Brannstrom I.O."/>
            <person name="Guillou S."/>
            <person name="Cros-Aarteil S."/>
            <person name="Calhoun S."/>
            <person name="Haridas S."/>
            <person name="Kuo A."/>
            <person name="Mondo S."/>
            <person name="Pangilinan J."/>
            <person name="Riley R."/>
            <person name="LaButti K."/>
            <person name="Andreopoulos B."/>
            <person name="Lipzen A."/>
            <person name="Chen C."/>
            <person name="Yan M."/>
            <person name="Daum C."/>
            <person name="Ng V."/>
            <person name="Clum A."/>
            <person name="Steindorff A."/>
            <person name="Ohm R.A."/>
            <person name="Martin F."/>
            <person name="Silar P."/>
            <person name="Natvig D.O."/>
            <person name="Lalanne C."/>
            <person name="Gautier V."/>
            <person name="Ament-Velasquez S.L."/>
            <person name="Kruys A."/>
            <person name="Hutchinson M.I."/>
            <person name="Powell A.J."/>
            <person name="Barry K."/>
            <person name="Miller A.N."/>
            <person name="Grigoriev I.V."/>
            <person name="Debuchy R."/>
            <person name="Gladieux P."/>
            <person name="Hiltunen Thoren M."/>
            <person name="Johannesson H."/>
        </authorList>
    </citation>
    <scope>NUCLEOTIDE SEQUENCE</scope>
    <source>
        <strain evidence="9">CBS 757.83</strain>
    </source>
</reference>
<evidence type="ECO:0000256" key="1">
    <source>
        <dbReference type="ARBA" id="ARBA00004123"/>
    </source>
</evidence>
<dbReference type="GO" id="GO:0032299">
    <property type="term" value="C:ribonuclease H2 complex"/>
    <property type="evidence" value="ECO:0007669"/>
    <property type="project" value="InterPro"/>
</dbReference>
<dbReference type="Proteomes" id="UP001305647">
    <property type="component" value="Unassembled WGS sequence"/>
</dbReference>
<feature type="region of interest" description="Disordered" evidence="6">
    <location>
        <begin position="266"/>
        <end position="316"/>
    </location>
</feature>
<feature type="domain" description="Ribonuclease H2 subunit B wHTH" evidence="7">
    <location>
        <begin position="138"/>
        <end position="368"/>
    </location>
</feature>
<keyword evidence="3" id="KW-0539">Nucleus</keyword>
<protein>
    <recommendedName>
        <fullName evidence="2">Ribonuclease H2 subunit B</fullName>
    </recommendedName>
    <alternativeName>
        <fullName evidence="5">Ribonuclease HI subunit B</fullName>
    </alternativeName>
</protein>
<comment type="caution">
    <text evidence="9">The sequence shown here is derived from an EMBL/GenBank/DDBJ whole genome shotgun (WGS) entry which is preliminary data.</text>
</comment>
<dbReference type="EMBL" id="MU863629">
    <property type="protein sequence ID" value="KAK4103334.1"/>
    <property type="molecule type" value="Genomic_DNA"/>
</dbReference>
<evidence type="ECO:0000313" key="9">
    <source>
        <dbReference type="EMBL" id="KAK4103334.1"/>
    </source>
</evidence>
<feature type="region of interest" description="Disordered" evidence="6">
    <location>
        <begin position="1"/>
        <end position="33"/>
    </location>
</feature>
<name>A0AAN6T425_9PEZI</name>
<dbReference type="InterPro" id="IPR040456">
    <property type="entry name" value="RNase_H2_suB"/>
</dbReference>
<dbReference type="PANTHER" id="PTHR13383">
    <property type="entry name" value="RIBONUCLEASE H2 SUBUNIT B"/>
    <property type="match status" value="1"/>
</dbReference>
<reference evidence="9" key="2">
    <citation type="submission" date="2023-05" db="EMBL/GenBank/DDBJ databases">
        <authorList>
            <consortium name="Lawrence Berkeley National Laboratory"/>
            <person name="Steindorff A."/>
            <person name="Hensen N."/>
            <person name="Bonometti L."/>
            <person name="Westerberg I."/>
            <person name="Brannstrom I.O."/>
            <person name="Guillou S."/>
            <person name="Cros-Aarteil S."/>
            <person name="Calhoun S."/>
            <person name="Haridas S."/>
            <person name="Kuo A."/>
            <person name="Mondo S."/>
            <person name="Pangilinan J."/>
            <person name="Riley R."/>
            <person name="Labutti K."/>
            <person name="Andreopoulos B."/>
            <person name="Lipzen A."/>
            <person name="Chen C."/>
            <person name="Yanf M."/>
            <person name="Daum C."/>
            <person name="Ng V."/>
            <person name="Clum A."/>
            <person name="Ohm R."/>
            <person name="Martin F."/>
            <person name="Silar P."/>
            <person name="Natvig D."/>
            <person name="Lalanne C."/>
            <person name="Gautier V."/>
            <person name="Ament-Velasquez S.L."/>
            <person name="Kruys A."/>
            <person name="Hutchinson M.I."/>
            <person name="Powell A.J."/>
            <person name="Barry K."/>
            <person name="Miller A.N."/>
            <person name="Grigoriev I.V."/>
            <person name="Debuchy R."/>
            <person name="Gladieux P."/>
            <person name="Thoren M.H."/>
            <person name="Johannesson H."/>
        </authorList>
    </citation>
    <scope>NUCLEOTIDE SEQUENCE</scope>
    <source>
        <strain evidence="9">CBS 757.83</strain>
    </source>
</reference>
<gene>
    <name evidence="9" type="ORF">N658DRAFT_494660</name>
</gene>
<dbReference type="Gene3D" id="1.10.20.120">
    <property type="match status" value="1"/>
</dbReference>
<comment type="function">
    <text evidence="4">Non catalytic subunit of RNase H2, an endonuclease that specifically degrades the RNA of RNA:DNA hybrids. Participates in DNA replication, possibly by mediating the removal of lagging-strand Okazaki fragment RNA primers during DNA replication. Mediates the excision of single ribonucleotides from DNA:RNA duplexes.</text>
</comment>
<dbReference type="CDD" id="cd09270">
    <property type="entry name" value="RNase_H2-B"/>
    <property type="match status" value="1"/>
</dbReference>
<dbReference type="Pfam" id="PF09468">
    <property type="entry name" value="RNase_H2-Ydr279"/>
    <property type="match status" value="1"/>
</dbReference>
<evidence type="ECO:0000256" key="5">
    <source>
        <dbReference type="ARBA" id="ARBA00033464"/>
    </source>
</evidence>
<organism evidence="9 10">
    <name type="scientific">Parathielavia hyrcaniae</name>
    <dbReference type="NCBI Taxonomy" id="113614"/>
    <lineage>
        <taxon>Eukaryota</taxon>
        <taxon>Fungi</taxon>
        <taxon>Dikarya</taxon>
        <taxon>Ascomycota</taxon>
        <taxon>Pezizomycotina</taxon>
        <taxon>Sordariomycetes</taxon>
        <taxon>Sordariomycetidae</taxon>
        <taxon>Sordariales</taxon>
        <taxon>Chaetomiaceae</taxon>
        <taxon>Parathielavia</taxon>
    </lineage>
</organism>
<comment type="subcellular location">
    <subcellularLocation>
        <location evidence="1">Nucleus</location>
    </subcellularLocation>
</comment>
<evidence type="ECO:0000313" key="10">
    <source>
        <dbReference type="Proteomes" id="UP001305647"/>
    </source>
</evidence>
<dbReference type="AlphaFoldDB" id="A0AAN6T425"/>